<evidence type="ECO:0000313" key="15">
    <source>
        <dbReference type="Proteomes" id="UP000189810"/>
    </source>
</evidence>
<reference evidence="14 15" key="1">
    <citation type="submission" date="2016-11" db="EMBL/GenBank/DDBJ databases">
        <authorList>
            <person name="Jaros S."/>
            <person name="Januszkiewicz K."/>
            <person name="Wedrychowicz H."/>
        </authorList>
    </citation>
    <scope>NUCLEOTIDE SEQUENCE [LARGE SCALE GENOMIC DNA]</scope>
    <source>
        <strain evidence="14 15">DSM 19557</strain>
    </source>
</reference>
<keyword evidence="3 12" id="KW-0808">Transferase</keyword>
<dbReference type="InterPro" id="IPR002694">
    <property type="entry name" value="Znf_CHC2"/>
</dbReference>
<dbReference type="NCBIfam" id="TIGR01391">
    <property type="entry name" value="dnaG"/>
    <property type="match status" value="1"/>
</dbReference>
<keyword evidence="11 12" id="KW-0804">Transcription</keyword>
<dbReference type="Pfam" id="PF01807">
    <property type="entry name" value="Zn_ribbon_DnaG"/>
    <property type="match status" value="1"/>
</dbReference>
<organism evidence="14 15">
    <name type="scientific">Thermocrinis minervae</name>
    <dbReference type="NCBI Taxonomy" id="381751"/>
    <lineage>
        <taxon>Bacteria</taxon>
        <taxon>Pseudomonadati</taxon>
        <taxon>Aquificota</taxon>
        <taxon>Aquificia</taxon>
        <taxon>Aquificales</taxon>
        <taxon>Aquificaceae</taxon>
        <taxon>Thermocrinis</taxon>
    </lineage>
</organism>
<dbReference type="InterPro" id="IPR036977">
    <property type="entry name" value="DNA_primase_Znf_CHC2"/>
</dbReference>
<keyword evidence="10 12" id="KW-0238">DNA-binding</keyword>
<dbReference type="InterPro" id="IPR006295">
    <property type="entry name" value="DNA_primase_DnaG"/>
</dbReference>
<feature type="domain" description="Toprim" evidence="13">
    <location>
        <begin position="240"/>
        <end position="319"/>
    </location>
</feature>
<dbReference type="Gene3D" id="3.90.980.10">
    <property type="entry name" value="DNA primase, catalytic core, N-terminal domain"/>
    <property type="match status" value="1"/>
</dbReference>
<accession>A0A1M6TFU0</accession>
<proteinExistence type="inferred from homology"/>
<dbReference type="CDD" id="cd03364">
    <property type="entry name" value="TOPRIM_DnaG_primases"/>
    <property type="match status" value="1"/>
</dbReference>
<comment type="cofactor">
    <cofactor evidence="12">
        <name>Zn(2+)</name>
        <dbReference type="ChEBI" id="CHEBI:29105"/>
    </cofactor>
    <text evidence="12">Binds 1 zinc ion per monomer.</text>
</comment>
<comment type="domain">
    <text evidence="12">Contains an N-terminal zinc-binding domain, a central core domain that contains the primase activity, and a C-terminal DnaB-binding domain.</text>
</comment>
<dbReference type="InterPro" id="IPR034151">
    <property type="entry name" value="TOPRIM_DnaG_bac"/>
</dbReference>
<dbReference type="InterPro" id="IPR006171">
    <property type="entry name" value="TOPRIM_dom"/>
</dbReference>
<evidence type="ECO:0000256" key="7">
    <source>
        <dbReference type="ARBA" id="ARBA00022771"/>
    </source>
</evidence>
<keyword evidence="8 12" id="KW-0862">Zinc</keyword>
<comment type="function">
    <text evidence="12">RNA polymerase that catalyzes the synthesis of short RNA molecules used as primers for DNA polymerase during DNA replication.</text>
</comment>
<dbReference type="InterPro" id="IPR050219">
    <property type="entry name" value="DnaG_primase"/>
</dbReference>
<dbReference type="GO" id="GO:0005737">
    <property type="term" value="C:cytoplasm"/>
    <property type="evidence" value="ECO:0007669"/>
    <property type="project" value="TreeGrafter"/>
</dbReference>
<evidence type="ECO:0000313" key="14">
    <source>
        <dbReference type="EMBL" id="SHK55744.1"/>
    </source>
</evidence>
<evidence type="ECO:0000256" key="9">
    <source>
        <dbReference type="ARBA" id="ARBA00022842"/>
    </source>
</evidence>
<dbReference type="InterPro" id="IPR037068">
    <property type="entry name" value="DNA_primase_core_N_sf"/>
</dbReference>
<keyword evidence="4 12" id="KW-0548">Nucleotidyltransferase</keyword>
<evidence type="ECO:0000256" key="10">
    <source>
        <dbReference type="ARBA" id="ARBA00023125"/>
    </source>
</evidence>
<dbReference type="HAMAP" id="MF_00974">
    <property type="entry name" value="DNA_primase_DnaG"/>
    <property type="match status" value="1"/>
</dbReference>
<evidence type="ECO:0000256" key="11">
    <source>
        <dbReference type="ARBA" id="ARBA00023163"/>
    </source>
</evidence>
<comment type="similarity">
    <text evidence="12">Belongs to the DnaG primase family.</text>
</comment>
<keyword evidence="15" id="KW-1185">Reference proteome</keyword>
<dbReference type="Proteomes" id="UP000189810">
    <property type="component" value="Chromosome I"/>
</dbReference>
<dbReference type="SMART" id="SM00493">
    <property type="entry name" value="TOPRIM"/>
    <property type="match status" value="1"/>
</dbReference>
<dbReference type="Pfam" id="PF08275">
    <property type="entry name" value="DNAG_N"/>
    <property type="match status" value="1"/>
</dbReference>
<feature type="zinc finger region" description="CHC2-type" evidence="12">
    <location>
        <begin position="34"/>
        <end position="58"/>
    </location>
</feature>
<dbReference type="FunFam" id="3.90.580.10:FF:000001">
    <property type="entry name" value="DNA primase"/>
    <property type="match status" value="1"/>
</dbReference>
<dbReference type="PANTHER" id="PTHR30313:SF2">
    <property type="entry name" value="DNA PRIMASE"/>
    <property type="match status" value="1"/>
</dbReference>
<evidence type="ECO:0000256" key="6">
    <source>
        <dbReference type="ARBA" id="ARBA00022723"/>
    </source>
</evidence>
<dbReference type="EMBL" id="LT670846">
    <property type="protein sequence ID" value="SHK55744.1"/>
    <property type="molecule type" value="Genomic_DNA"/>
</dbReference>
<dbReference type="STRING" id="381751.SAMN05444391_1440"/>
<evidence type="ECO:0000256" key="3">
    <source>
        <dbReference type="ARBA" id="ARBA00022679"/>
    </source>
</evidence>
<dbReference type="GO" id="GO:0006269">
    <property type="term" value="P:DNA replication, synthesis of primer"/>
    <property type="evidence" value="ECO:0007669"/>
    <property type="project" value="UniProtKB-UniRule"/>
</dbReference>
<keyword evidence="1 12" id="KW-0240">DNA-directed RNA polymerase</keyword>
<dbReference type="InterPro" id="IPR013264">
    <property type="entry name" value="DNAG_N"/>
</dbReference>
<dbReference type="OrthoDB" id="9803773at2"/>
<keyword evidence="9" id="KW-0460">Magnesium</keyword>
<evidence type="ECO:0000259" key="13">
    <source>
        <dbReference type="PROSITE" id="PS50880"/>
    </source>
</evidence>
<sequence>MQSLKDLMSKIDIVDVIGSYIDLKRSGSNYMARCPFHPDDTPSLSVSPSKGIWKCFGCGVGGDAVKFVAMYEGISYREALIKLAEKYRIPIKLKTTKDEKIFLIMEEVANFYHQQLKGNERAKEYLKFRKVPSAMVERFMLGFSPSTEKLLEFLSTRGYLNEYEKTGNLYKYKDGSYRDIFLERLIIPIRDAKGRLVGFGGRTISDAQPKYINSPESSVFKKASVLFGLWQAKDYIREKQVAYLVEGYFDVIRMHSIGLKQTVAPLGTAFTQEHAGLLSRYAKRVILVFDGDEAGKKAVRTAASHLLSYGIEVFVCYLPEGEDPDSMGERDPKALENLINGAKNLFDLLIEEDNLKEYVYFAGFLQDGILKHELLTKLSRAKNIPIDSIYSMLPKKTQKKESSHGLSYYEKVFLIGLYRLKPKDVDLRLLNLSPEAMLLAEEILSGEEDLPDFLQNERIPNLEEAFRFALENLKIEKKSVSLRSLRKRFSEL</sequence>
<dbReference type="GO" id="GO:0000428">
    <property type="term" value="C:DNA-directed RNA polymerase complex"/>
    <property type="evidence" value="ECO:0007669"/>
    <property type="project" value="UniProtKB-KW"/>
</dbReference>
<dbReference type="RefSeq" id="WP_079654521.1">
    <property type="nucleotide sequence ID" value="NZ_LT670846.1"/>
</dbReference>
<comment type="subunit">
    <text evidence="12">Monomer. Interacts with DnaB.</text>
</comment>
<dbReference type="PANTHER" id="PTHR30313">
    <property type="entry name" value="DNA PRIMASE"/>
    <property type="match status" value="1"/>
</dbReference>
<keyword evidence="7 12" id="KW-0863">Zinc-finger</keyword>
<keyword evidence="6 12" id="KW-0479">Metal-binding</keyword>
<evidence type="ECO:0000256" key="1">
    <source>
        <dbReference type="ARBA" id="ARBA00022478"/>
    </source>
</evidence>
<dbReference type="GO" id="GO:0008270">
    <property type="term" value="F:zinc ion binding"/>
    <property type="evidence" value="ECO:0007669"/>
    <property type="project" value="UniProtKB-UniRule"/>
</dbReference>
<dbReference type="SMART" id="SM00400">
    <property type="entry name" value="ZnF_CHCC"/>
    <property type="match status" value="1"/>
</dbReference>
<dbReference type="Pfam" id="PF13155">
    <property type="entry name" value="Toprim_2"/>
    <property type="match status" value="1"/>
</dbReference>
<keyword evidence="2 12" id="KW-0639">Primosome</keyword>
<dbReference type="SUPFAM" id="SSF57783">
    <property type="entry name" value="Zinc beta-ribbon"/>
    <property type="match status" value="1"/>
</dbReference>
<dbReference type="SUPFAM" id="SSF56731">
    <property type="entry name" value="DNA primase core"/>
    <property type="match status" value="1"/>
</dbReference>
<dbReference type="Gene3D" id="3.40.1360.10">
    <property type="match status" value="1"/>
</dbReference>
<dbReference type="InterPro" id="IPR030846">
    <property type="entry name" value="DnaG_bac"/>
</dbReference>
<dbReference type="Gene3D" id="3.90.580.10">
    <property type="entry name" value="Zinc finger, CHC2-type domain"/>
    <property type="match status" value="1"/>
</dbReference>
<evidence type="ECO:0000256" key="5">
    <source>
        <dbReference type="ARBA" id="ARBA00022705"/>
    </source>
</evidence>
<protein>
    <recommendedName>
        <fullName evidence="12">DNA primase</fullName>
        <ecNumber evidence="12">2.7.7.101</ecNumber>
    </recommendedName>
</protein>
<dbReference type="GO" id="GO:0003677">
    <property type="term" value="F:DNA binding"/>
    <property type="evidence" value="ECO:0007669"/>
    <property type="project" value="UniProtKB-KW"/>
</dbReference>
<evidence type="ECO:0000256" key="12">
    <source>
        <dbReference type="HAMAP-Rule" id="MF_00974"/>
    </source>
</evidence>
<dbReference type="GO" id="GO:1990077">
    <property type="term" value="C:primosome complex"/>
    <property type="evidence" value="ECO:0007669"/>
    <property type="project" value="UniProtKB-KW"/>
</dbReference>
<dbReference type="EC" id="2.7.7.101" evidence="12"/>
<dbReference type="AlphaFoldDB" id="A0A1M6TFU0"/>
<keyword evidence="5 12" id="KW-0235">DNA replication</keyword>
<evidence type="ECO:0000256" key="4">
    <source>
        <dbReference type="ARBA" id="ARBA00022695"/>
    </source>
</evidence>
<dbReference type="GO" id="GO:0003899">
    <property type="term" value="F:DNA-directed RNA polymerase activity"/>
    <property type="evidence" value="ECO:0007669"/>
    <property type="project" value="UniProtKB-UniRule"/>
</dbReference>
<gene>
    <name evidence="12" type="primary">dnaG</name>
    <name evidence="14" type="ORF">SAMN05444391_1440</name>
</gene>
<comment type="catalytic activity">
    <reaction evidence="12">
        <text>ssDNA + n NTP = ssDNA/pppN(pN)n-1 hybrid + (n-1) diphosphate.</text>
        <dbReference type="EC" id="2.7.7.101"/>
    </reaction>
</comment>
<evidence type="ECO:0000256" key="8">
    <source>
        <dbReference type="ARBA" id="ARBA00022833"/>
    </source>
</evidence>
<name>A0A1M6TFU0_9AQUI</name>
<dbReference type="PROSITE" id="PS50880">
    <property type="entry name" value="TOPRIM"/>
    <property type="match status" value="1"/>
</dbReference>
<evidence type="ECO:0000256" key="2">
    <source>
        <dbReference type="ARBA" id="ARBA00022515"/>
    </source>
</evidence>